<evidence type="ECO:0000313" key="2">
    <source>
        <dbReference type="EMBL" id="KGG22435.1"/>
    </source>
</evidence>
<organism evidence="2 3">
    <name type="scientific">Prochlorococcus marinus str. PAC1</name>
    <dbReference type="NCBI Taxonomy" id="59924"/>
    <lineage>
        <taxon>Bacteria</taxon>
        <taxon>Bacillati</taxon>
        <taxon>Cyanobacteriota</taxon>
        <taxon>Cyanophyceae</taxon>
        <taxon>Synechococcales</taxon>
        <taxon>Prochlorococcaceae</taxon>
        <taxon>Prochlorococcus</taxon>
    </lineage>
</organism>
<comment type="caution">
    <text evidence="2">The sequence shown here is derived from an EMBL/GenBank/DDBJ whole genome shotgun (WGS) entry which is preliminary data.</text>
</comment>
<protein>
    <submittedName>
        <fullName evidence="2">Uncharacterized protein</fullName>
    </submittedName>
</protein>
<gene>
    <name evidence="2" type="ORF">EV03_0105</name>
</gene>
<sequence>MVLMRLIKADKRLAERIQKKLNFSNYQMLCISWAIGLVMGIAIAILFF</sequence>
<proteinExistence type="predicted"/>
<keyword evidence="1" id="KW-0472">Membrane</keyword>
<dbReference type="EMBL" id="JNAX01000002">
    <property type="protein sequence ID" value="KGG22435.1"/>
    <property type="molecule type" value="Genomic_DNA"/>
</dbReference>
<dbReference type="AlphaFoldDB" id="A0A0A2CBY9"/>
<name>A0A0A2CBY9_PROMR</name>
<reference evidence="3" key="1">
    <citation type="journal article" date="2014" name="Sci. Data">
        <title>Genomes of diverse isolates of the marine cyanobacterium Prochlorococcus.</title>
        <authorList>
            <person name="Biller S."/>
            <person name="Berube P."/>
            <person name="Thompson J."/>
            <person name="Kelly L."/>
            <person name="Roggensack S."/>
            <person name="Awad L."/>
            <person name="Roache-Johnson K."/>
            <person name="Ding H."/>
            <person name="Giovannoni S.J."/>
            <person name="Moore L.R."/>
            <person name="Chisholm S.W."/>
        </authorList>
    </citation>
    <scope>NUCLEOTIDE SEQUENCE [LARGE SCALE GENOMIC DNA]</scope>
    <source>
        <strain evidence="3">PAC1</strain>
    </source>
</reference>
<evidence type="ECO:0000256" key="1">
    <source>
        <dbReference type="SAM" id="Phobius"/>
    </source>
</evidence>
<feature type="transmembrane region" description="Helical" evidence="1">
    <location>
        <begin position="21"/>
        <end position="47"/>
    </location>
</feature>
<dbReference type="Proteomes" id="UP000030392">
    <property type="component" value="Unassembled WGS sequence"/>
</dbReference>
<accession>A0A0A2CBY9</accession>
<keyword evidence="1" id="KW-0812">Transmembrane</keyword>
<evidence type="ECO:0000313" key="3">
    <source>
        <dbReference type="Proteomes" id="UP000030392"/>
    </source>
</evidence>
<keyword evidence="1" id="KW-1133">Transmembrane helix</keyword>